<dbReference type="EMBL" id="JADOUE010000001">
    <property type="protein sequence ID" value="MBG6121034.1"/>
    <property type="molecule type" value="Genomic_DNA"/>
</dbReference>
<evidence type="ECO:0000313" key="2">
    <source>
        <dbReference type="EMBL" id="MBG6121034.1"/>
    </source>
</evidence>
<reference evidence="2" key="1">
    <citation type="submission" date="2020-11" db="EMBL/GenBank/DDBJ databases">
        <title>Sequencing the genomes of 1000 actinobacteria strains.</title>
        <authorList>
            <person name="Klenk H.-P."/>
        </authorList>
    </citation>
    <scope>NUCLEOTIDE SEQUENCE</scope>
    <source>
        <strain evidence="2">DSM 45632</strain>
    </source>
</reference>
<dbReference type="InterPro" id="IPR021632">
    <property type="entry name" value="DUF3239"/>
</dbReference>
<dbReference type="InterPro" id="IPR023124">
    <property type="entry name" value="DUF3239_dom_sf"/>
</dbReference>
<dbReference type="Proteomes" id="UP000658613">
    <property type="component" value="Unassembled WGS sequence"/>
</dbReference>
<comment type="caution">
    <text evidence="2">The sequence shown here is derived from an EMBL/GenBank/DDBJ whole genome shotgun (WGS) entry which is preliminary data.</text>
</comment>
<protein>
    <recommendedName>
        <fullName evidence="4">DUF3239 domain-containing protein</fullName>
    </recommendedName>
</protein>
<proteinExistence type="predicted"/>
<gene>
    <name evidence="2" type="ORF">IW254_000003</name>
</gene>
<keyword evidence="1" id="KW-1133">Transmembrane helix</keyword>
<dbReference type="AlphaFoldDB" id="A0A931GX79"/>
<keyword evidence="1" id="KW-0812">Transmembrane</keyword>
<name>A0A931GX79_9CORY</name>
<evidence type="ECO:0000313" key="3">
    <source>
        <dbReference type="Proteomes" id="UP000658613"/>
    </source>
</evidence>
<evidence type="ECO:0008006" key="4">
    <source>
        <dbReference type="Google" id="ProtNLM"/>
    </source>
</evidence>
<sequence>MQSNSPQFHFDVDESFAKQHNEMLRDTRKVIISGISLFIICVGAALAMWFVMDPANPWRTIGTIALGSFGVLMLIVAFLVPRSVGTAQELYDRYPLVPAIVAEVNPRDVVLMALVNVNANPDMPPTYGAALRTVTQIPGMDKPALGTKVPAVAVGGRRTSRDADHWQEVTPMPIAWATPDQEVINEAKRAIPQDQWQKLEKARSRYDEVKATTYNLLVL</sequence>
<accession>A0A931GX79</accession>
<dbReference type="Pfam" id="PF11580">
    <property type="entry name" value="DUF3239"/>
    <property type="match status" value="1"/>
</dbReference>
<feature type="transmembrane region" description="Helical" evidence="1">
    <location>
        <begin position="58"/>
        <end position="80"/>
    </location>
</feature>
<feature type="transmembrane region" description="Helical" evidence="1">
    <location>
        <begin position="30"/>
        <end position="52"/>
    </location>
</feature>
<keyword evidence="1" id="KW-0472">Membrane</keyword>
<evidence type="ECO:0000256" key="1">
    <source>
        <dbReference type="SAM" id="Phobius"/>
    </source>
</evidence>
<dbReference type="Gene3D" id="2.40.410.10">
    <property type="entry name" value="putative membrane protein from Corynebacterium diphtheriae superfamily"/>
    <property type="match status" value="1"/>
</dbReference>
<dbReference type="RefSeq" id="WP_196823674.1">
    <property type="nucleotide sequence ID" value="NZ_CP046980.1"/>
</dbReference>
<keyword evidence="3" id="KW-1185">Reference proteome</keyword>
<organism evidence="2 3">
    <name type="scientific">Corynebacterium aquatimens</name>
    <dbReference type="NCBI Taxonomy" id="1190508"/>
    <lineage>
        <taxon>Bacteria</taxon>
        <taxon>Bacillati</taxon>
        <taxon>Actinomycetota</taxon>
        <taxon>Actinomycetes</taxon>
        <taxon>Mycobacteriales</taxon>
        <taxon>Corynebacteriaceae</taxon>
        <taxon>Corynebacterium</taxon>
    </lineage>
</organism>